<evidence type="ECO:0000256" key="9">
    <source>
        <dbReference type="SAM" id="Phobius"/>
    </source>
</evidence>
<comment type="caution">
    <text evidence="11">The sequence shown here is derived from an EMBL/GenBank/DDBJ whole genome shotgun (WGS) entry which is preliminary data.</text>
</comment>
<comment type="subcellular location">
    <subcellularLocation>
        <location evidence="2">Golgi apparatus membrane</location>
        <topology evidence="2">Single-pass type I membrane protein</topology>
    </subcellularLocation>
</comment>
<keyword evidence="4 9" id="KW-0812">Transmembrane</keyword>
<evidence type="ECO:0008006" key="13">
    <source>
        <dbReference type="Google" id="ProtNLM"/>
    </source>
</evidence>
<evidence type="ECO:0000313" key="12">
    <source>
        <dbReference type="Proteomes" id="UP000887226"/>
    </source>
</evidence>
<dbReference type="InterPro" id="IPR051523">
    <property type="entry name" value="KISH_domain"/>
</dbReference>
<reference evidence="11" key="1">
    <citation type="journal article" date="2021" name="IMA Fungus">
        <title>Genomic characterization of three marine fungi, including Emericellopsis atlantica sp. nov. with signatures of a generalist lifestyle and marine biomass degradation.</title>
        <authorList>
            <person name="Hagestad O.C."/>
            <person name="Hou L."/>
            <person name="Andersen J.H."/>
            <person name="Hansen E.H."/>
            <person name="Altermark B."/>
            <person name="Li C."/>
            <person name="Kuhnert E."/>
            <person name="Cox R.J."/>
            <person name="Crous P.W."/>
            <person name="Spatafora J.W."/>
            <person name="Lail K."/>
            <person name="Amirebrahimi M."/>
            <person name="Lipzen A."/>
            <person name="Pangilinan J."/>
            <person name="Andreopoulos W."/>
            <person name="Hayes R.D."/>
            <person name="Ng V."/>
            <person name="Grigoriev I.V."/>
            <person name="Jackson S.A."/>
            <person name="Sutton T.D.S."/>
            <person name="Dobson A.D.W."/>
            <person name="Rama T."/>
        </authorList>
    </citation>
    <scope>NUCLEOTIDE SEQUENCE</scope>
    <source>
        <strain evidence="11">TRa3180A</strain>
    </source>
</reference>
<dbReference type="OrthoDB" id="10034655at2759"/>
<evidence type="ECO:0000256" key="2">
    <source>
        <dbReference type="ARBA" id="ARBA00004614"/>
    </source>
</evidence>
<organism evidence="11 12">
    <name type="scientific">Calycina marina</name>
    <dbReference type="NCBI Taxonomy" id="1763456"/>
    <lineage>
        <taxon>Eukaryota</taxon>
        <taxon>Fungi</taxon>
        <taxon>Dikarya</taxon>
        <taxon>Ascomycota</taxon>
        <taxon>Pezizomycotina</taxon>
        <taxon>Leotiomycetes</taxon>
        <taxon>Helotiales</taxon>
        <taxon>Pezizellaceae</taxon>
        <taxon>Calycina</taxon>
    </lineage>
</organism>
<feature type="chain" id="PRO_5040426118" description="Protein kish" evidence="10">
    <location>
        <begin position="27"/>
        <end position="103"/>
    </location>
</feature>
<dbReference type="GO" id="GO:0000139">
    <property type="term" value="C:Golgi membrane"/>
    <property type="evidence" value="ECO:0007669"/>
    <property type="project" value="UniProtKB-SubCell"/>
</dbReference>
<evidence type="ECO:0000256" key="6">
    <source>
        <dbReference type="ARBA" id="ARBA00022989"/>
    </source>
</evidence>
<dbReference type="PANTHER" id="PTHR13229">
    <property type="entry name" value="PROTEIN KISH-A"/>
    <property type="match status" value="1"/>
</dbReference>
<comment type="similarity">
    <text evidence="3">Belongs to the KISH family.</text>
</comment>
<gene>
    <name evidence="11" type="ORF">BJ878DRAFT_296886</name>
</gene>
<keyword evidence="5 10" id="KW-0732">Signal</keyword>
<evidence type="ECO:0000256" key="3">
    <source>
        <dbReference type="ARBA" id="ARBA00008961"/>
    </source>
</evidence>
<accession>A0A9P7Z6Q3</accession>
<evidence type="ECO:0000256" key="8">
    <source>
        <dbReference type="ARBA" id="ARBA00023136"/>
    </source>
</evidence>
<sequence>MTALFNFESALLCLLLLICTCTYAHGVLPGWMDRNKEGAITGFFWKAARVGERLSPYMGLCCLVMAVNTAVHQGSLRVLTRRRVSNNVALAGVKEMVLWIRTA</sequence>
<evidence type="ECO:0000313" key="11">
    <source>
        <dbReference type="EMBL" id="KAG9246276.1"/>
    </source>
</evidence>
<keyword evidence="7" id="KW-0333">Golgi apparatus</keyword>
<feature type="transmembrane region" description="Helical" evidence="9">
    <location>
        <begin position="54"/>
        <end position="71"/>
    </location>
</feature>
<comment type="function">
    <text evidence="1">Involved in the early part of the secretory pathway.</text>
</comment>
<evidence type="ECO:0000256" key="4">
    <source>
        <dbReference type="ARBA" id="ARBA00022692"/>
    </source>
</evidence>
<keyword evidence="8 9" id="KW-0472">Membrane</keyword>
<dbReference type="InterPro" id="IPR009653">
    <property type="entry name" value="Ksh1"/>
</dbReference>
<keyword evidence="12" id="KW-1185">Reference proteome</keyword>
<protein>
    <recommendedName>
        <fullName evidence="13">Protein kish</fullName>
    </recommendedName>
</protein>
<proteinExistence type="inferred from homology"/>
<dbReference type="AlphaFoldDB" id="A0A9P7Z6Q3"/>
<evidence type="ECO:0000256" key="1">
    <source>
        <dbReference type="ARBA" id="ARBA00002154"/>
    </source>
</evidence>
<name>A0A9P7Z6Q3_9HELO</name>
<dbReference type="Proteomes" id="UP000887226">
    <property type="component" value="Unassembled WGS sequence"/>
</dbReference>
<evidence type="ECO:0000256" key="10">
    <source>
        <dbReference type="SAM" id="SignalP"/>
    </source>
</evidence>
<dbReference type="Pfam" id="PF06842">
    <property type="entry name" value="DUF1242"/>
    <property type="match status" value="1"/>
</dbReference>
<keyword evidence="6 9" id="KW-1133">Transmembrane helix</keyword>
<evidence type="ECO:0000256" key="7">
    <source>
        <dbReference type="ARBA" id="ARBA00023034"/>
    </source>
</evidence>
<dbReference type="EMBL" id="MU253810">
    <property type="protein sequence ID" value="KAG9246276.1"/>
    <property type="molecule type" value="Genomic_DNA"/>
</dbReference>
<feature type="signal peptide" evidence="10">
    <location>
        <begin position="1"/>
        <end position="26"/>
    </location>
</feature>
<evidence type="ECO:0000256" key="5">
    <source>
        <dbReference type="ARBA" id="ARBA00022729"/>
    </source>
</evidence>